<dbReference type="EMBL" id="CYRY02020776">
    <property type="protein sequence ID" value="VCW97159.1"/>
    <property type="molecule type" value="Genomic_DNA"/>
</dbReference>
<protein>
    <submittedName>
        <fullName evidence="1">Uncharacterized protein</fullName>
    </submittedName>
</protein>
<reference evidence="1 2" key="1">
    <citation type="submission" date="2018-10" db="EMBL/GenBank/DDBJ databases">
        <authorList>
            <person name="Ekblom R."/>
            <person name="Jareborg N."/>
        </authorList>
    </citation>
    <scope>NUCLEOTIDE SEQUENCE [LARGE SCALE GENOMIC DNA]</scope>
    <source>
        <tissue evidence="1">Muscle</tissue>
    </source>
</reference>
<organism evidence="1 2">
    <name type="scientific">Gulo gulo</name>
    <name type="common">Wolverine</name>
    <name type="synonym">Gluton</name>
    <dbReference type="NCBI Taxonomy" id="48420"/>
    <lineage>
        <taxon>Eukaryota</taxon>
        <taxon>Metazoa</taxon>
        <taxon>Chordata</taxon>
        <taxon>Craniata</taxon>
        <taxon>Vertebrata</taxon>
        <taxon>Euteleostomi</taxon>
        <taxon>Mammalia</taxon>
        <taxon>Eutheria</taxon>
        <taxon>Laurasiatheria</taxon>
        <taxon>Carnivora</taxon>
        <taxon>Caniformia</taxon>
        <taxon>Musteloidea</taxon>
        <taxon>Mustelidae</taxon>
        <taxon>Guloninae</taxon>
        <taxon>Gulo</taxon>
    </lineage>
</organism>
<sequence length="101" mass="10907">MKQAPPYRGTCTQWKAARCGVPPASKTVYSGKQDSTQTVITSLTLSLNLTPSGRTASQLLRVLDAHPSIHATSGWPAALGNITGPSRHFLPKREYLKMGMI</sequence>
<name>A0A9X9LV82_GULGU</name>
<keyword evidence="2" id="KW-1185">Reference proteome</keyword>
<evidence type="ECO:0000313" key="2">
    <source>
        <dbReference type="Proteomes" id="UP000269945"/>
    </source>
</evidence>
<comment type="caution">
    <text evidence="1">The sequence shown here is derived from an EMBL/GenBank/DDBJ whole genome shotgun (WGS) entry which is preliminary data.</text>
</comment>
<proteinExistence type="predicted"/>
<dbReference type="Proteomes" id="UP000269945">
    <property type="component" value="Unassembled WGS sequence"/>
</dbReference>
<dbReference type="AlphaFoldDB" id="A0A9X9LV82"/>
<accession>A0A9X9LV82</accession>
<gene>
    <name evidence="1" type="ORF">BN2614_LOCUS2</name>
</gene>
<evidence type="ECO:0000313" key="1">
    <source>
        <dbReference type="EMBL" id="VCW97159.1"/>
    </source>
</evidence>
<feature type="non-terminal residue" evidence="1">
    <location>
        <position position="101"/>
    </location>
</feature>